<evidence type="ECO:0000256" key="5">
    <source>
        <dbReference type="SAM" id="SignalP"/>
    </source>
</evidence>
<dbReference type="AlphaFoldDB" id="A0AA95NDG6"/>
<dbReference type="SUPFAM" id="SSF53850">
    <property type="entry name" value="Periplasmic binding protein-like II"/>
    <property type="match status" value="1"/>
</dbReference>
<dbReference type="Gene3D" id="3.40.190.10">
    <property type="entry name" value="Periplasmic binding protein-like II"/>
    <property type="match status" value="1"/>
</dbReference>
<name>A0AA95NDG6_9BURK</name>
<evidence type="ECO:0000256" key="3">
    <source>
        <dbReference type="ARBA" id="ARBA00022448"/>
    </source>
</evidence>
<dbReference type="InterPro" id="IPR039424">
    <property type="entry name" value="SBP_5"/>
</dbReference>
<dbReference type="PIRSF" id="PIRSF002741">
    <property type="entry name" value="MppA"/>
    <property type="match status" value="1"/>
</dbReference>
<dbReference type="RefSeq" id="WP_285232783.1">
    <property type="nucleotide sequence ID" value="NZ_CP116346.1"/>
</dbReference>
<feature type="signal peptide" evidence="5">
    <location>
        <begin position="1"/>
        <end position="28"/>
    </location>
</feature>
<dbReference type="KEGG" id="pais:PFX98_22860"/>
<accession>A0AA95NDG6</accession>
<dbReference type="PANTHER" id="PTHR30290">
    <property type="entry name" value="PERIPLASMIC BINDING COMPONENT OF ABC TRANSPORTER"/>
    <property type="match status" value="1"/>
</dbReference>
<evidence type="ECO:0000256" key="1">
    <source>
        <dbReference type="ARBA" id="ARBA00004196"/>
    </source>
</evidence>
<keyword evidence="8" id="KW-1185">Reference proteome</keyword>
<comment type="subcellular location">
    <subcellularLocation>
        <location evidence="1">Cell envelope</location>
    </subcellularLocation>
</comment>
<evidence type="ECO:0000256" key="4">
    <source>
        <dbReference type="ARBA" id="ARBA00022729"/>
    </source>
</evidence>
<evidence type="ECO:0000259" key="6">
    <source>
        <dbReference type="Pfam" id="PF00496"/>
    </source>
</evidence>
<dbReference type="InterPro" id="IPR030678">
    <property type="entry name" value="Peptide/Ni-bd"/>
</dbReference>
<dbReference type="EMBL" id="CP116346">
    <property type="protein sequence ID" value="WIT11698.1"/>
    <property type="molecule type" value="Genomic_DNA"/>
</dbReference>
<dbReference type="GO" id="GO:1904680">
    <property type="term" value="F:peptide transmembrane transporter activity"/>
    <property type="evidence" value="ECO:0007669"/>
    <property type="project" value="TreeGrafter"/>
</dbReference>
<proteinExistence type="inferred from homology"/>
<comment type="similarity">
    <text evidence="2">Belongs to the bacterial solute-binding protein 5 family.</text>
</comment>
<feature type="domain" description="Solute-binding protein family 5" evidence="6">
    <location>
        <begin position="80"/>
        <end position="508"/>
    </location>
</feature>
<keyword evidence="3" id="KW-0813">Transport</keyword>
<dbReference type="Proteomes" id="UP001177769">
    <property type="component" value="Chromosome"/>
</dbReference>
<evidence type="ECO:0000256" key="2">
    <source>
        <dbReference type="ARBA" id="ARBA00005695"/>
    </source>
</evidence>
<dbReference type="GO" id="GO:0030288">
    <property type="term" value="C:outer membrane-bounded periplasmic space"/>
    <property type="evidence" value="ECO:0007669"/>
    <property type="project" value="UniProtKB-ARBA"/>
</dbReference>
<dbReference type="GO" id="GO:0043190">
    <property type="term" value="C:ATP-binding cassette (ABC) transporter complex"/>
    <property type="evidence" value="ECO:0007669"/>
    <property type="project" value="InterPro"/>
</dbReference>
<sequence length="601" mass="67778">MQSSRPHALRRWTVQLCLLMLLPLSLQAAPPAAIKVLRLPLEQAETSFDPVRADDVYSLRVLSHVLEALYHYDYLARPAKLVPLTAAALPEVAEDYKCWTIRLRPGIFFADDPAFGGKPRELVAADYVYSFKRYADPALSSPRFAEWLEAGILGLQGLREEALRSGKPMDYGREIAGLRALDRYTLQIRLAEPRPRFAQWLAGNDKAGALAPEVVQAYGAQIGEHPVGTGPFRLAEWRRSSRLVLERNPGYRERYYDAEPAPGDAEGQALLARFKGRRLPMVDRVELSVIVQNQPRWLAFLNGELDLIEVPGDFIPKAVPLGRLAPHLRQRGIRLYRSQKADVTYMYFNMRSPALGGNAPDKVALRRAIGLGLDVAREIRLTRGGQAILAQSGVVPFTSGYDERFRSESGEHDPAKARALLDTYGYRDRDGDGWREQPDGSPLVLEIATQPDDFSRAQDELRKKDLDALGLRTRFVTAQWPEQLKAARAGRLMIWQLSETAVNPDGQDLGMRKLYGPEAGSTNLSYFRLPAFDALYERVTRLPDGPEREAALHEAKRLQVAYMPLKYMTHRIGNELTQPRLQGYRRGLFSQELWHYVDLAP</sequence>
<keyword evidence="4 5" id="KW-0732">Signal</keyword>
<reference evidence="7" key="1">
    <citation type="submission" date="2023-01" db="EMBL/GenBank/DDBJ databases">
        <title>Whole genome sequence of Paucibacter sp. S2-9 isolated from pond sediment.</title>
        <authorList>
            <person name="Jung J.Y."/>
        </authorList>
    </citation>
    <scope>NUCLEOTIDE SEQUENCE</scope>
    <source>
        <strain evidence="7">S2-9</strain>
    </source>
</reference>
<organism evidence="7 8">
    <name type="scientific">Paucibacter sediminis</name>
    <dbReference type="NCBI Taxonomy" id="3019553"/>
    <lineage>
        <taxon>Bacteria</taxon>
        <taxon>Pseudomonadati</taxon>
        <taxon>Pseudomonadota</taxon>
        <taxon>Betaproteobacteria</taxon>
        <taxon>Burkholderiales</taxon>
        <taxon>Sphaerotilaceae</taxon>
        <taxon>Roseateles</taxon>
    </lineage>
</organism>
<feature type="chain" id="PRO_5041694074" evidence="5">
    <location>
        <begin position="29"/>
        <end position="601"/>
    </location>
</feature>
<evidence type="ECO:0000313" key="8">
    <source>
        <dbReference type="Proteomes" id="UP001177769"/>
    </source>
</evidence>
<protein>
    <submittedName>
        <fullName evidence="7">ABC transporter substrate-binding protein</fullName>
    </submittedName>
</protein>
<dbReference type="PANTHER" id="PTHR30290:SF10">
    <property type="entry name" value="PERIPLASMIC OLIGOPEPTIDE-BINDING PROTEIN-RELATED"/>
    <property type="match status" value="1"/>
</dbReference>
<evidence type="ECO:0000313" key="7">
    <source>
        <dbReference type="EMBL" id="WIT11698.1"/>
    </source>
</evidence>
<dbReference type="Gene3D" id="3.10.105.10">
    <property type="entry name" value="Dipeptide-binding Protein, Domain 3"/>
    <property type="match status" value="1"/>
</dbReference>
<gene>
    <name evidence="7" type="ORF">PFX98_22860</name>
</gene>
<dbReference type="GO" id="GO:0015833">
    <property type="term" value="P:peptide transport"/>
    <property type="evidence" value="ECO:0007669"/>
    <property type="project" value="TreeGrafter"/>
</dbReference>
<dbReference type="InterPro" id="IPR000914">
    <property type="entry name" value="SBP_5_dom"/>
</dbReference>
<dbReference type="Pfam" id="PF00496">
    <property type="entry name" value="SBP_bac_5"/>
    <property type="match status" value="1"/>
</dbReference>